<dbReference type="CDD" id="cd12797">
    <property type="entry name" value="M23_peptidase"/>
    <property type="match status" value="1"/>
</dbReference>
<evidence type="ECO:0000313" key="4">
    <source>
        <dbReference type="Proteomes" id="UP000034324"/>
    </source>
</evidence>
<proteinExistence type="predicted"/>
<evidence type="ECO:0000256" key="1">
    <source>
        <dbReference type="ARBA" id="ARBA00022729"/>
    </source>
</evidence>
<dbReference type="InterPro" id="IPR011055">
    <property type="entry name" value="Dup_hybrid_motif"/>
</dbReference>
<accession>A0A0G0MYB8</accession>
<dbReference type="GO" id="GO:0004222">
    <property type="term" value="F:metalloendopeptidase activity"/>
    <property type="evidence" value="ECO:0007669"/>
    <property type="project" value="TreeGrafter"/>
</dbReference>
<dbReference type="SUPFAM" id="SSF51261">
    <property type="entry name" value="Duplicated hybrid motif"/>
    <property type="match status" value="1"/>
</dbReference>
<dbReference type="AlphaFoldDB" id="A0A0G0MYB8"/>
<comment type="caution">
    <text evidence="3">The sequence shown here is derived from an EMBL/GenBank/DDBJ whole genome shotgun (WGS) entry which is preliminary data.</text>
</comment>
<dbReference type="Pfam" id="PF01551">
    <property type="entry name" value="Peptidase_M23"/>
    <property type="match status" value="1"/>
</dbReference>
<keyword evidence="1" id="KW-0732">Signal</keyword>
<evidence type="ECO:0000259" key="2">
    <source>
        <dbReference type="Pfam" id="PF01551"/>
    </source>
</evidence>
<reference evidence="3 4" key="1">
    <citation type="journal article" date="2015" name="Nature">
        <title>rRNA introns, odd ribosomes, and small enigmatic genomes across a large radiation of phyla.</title>
        <authorList>
            <person name="Brown C.T."/>
            <person name="Hug L.A."/>
            <person name="Thomas B.C."/>
            <person name="Sharon I."/>
            <person name="Castelle C.J."/>
            <person name="Singh A."/>
            <person name="Wilkins M.J."/>
            <person name="Williams K.H."/>
            <person name="Banfield J.F."/>
        </authorList>
    </citation>
    <scope>NUCLEOTIDE SEQUENCE [LARGE SCALE GENOMIC DNA]</scope>
</reference>
<protein>
    <submittedName>
        <fullName evidence="3">Peptidase, M23 family</fullName>
    </submittedName>
</protein>
<gene>
    <name evidence="3" type="ORF">US99_C0016G0003</name>
</gene>
<dbReference type="EMBL" id="LBVC01000016">
    <property type="protein sequence ID" value="KKQ78599.1"/>
    <property type="molecule type" value="Genomic_DNA"/>
</dbReference>
<organism evidence="3 4">
    <name type="scientific">Candidatus Daviesbacteria bacterium GW2011_GWF2_38_6</name>
    <dbReference type="NCBI Taxonomy" id="1618432"/>
    <lineage>
        <taxon>Bacteria</taxon>
        <taxon>Candidatus Daviesiibacteriota</taxon>
    </lineage>
</organism>
<dbReference type="Proteomes" id="UP000034324">
    <property type="component" value="Unassembled WGS sequence"/>
</dbReference>
<dbReference type="InterPro" id="IPR050570">
    <property type="entry name" value="Cell_wall_metabolism_enzyme"/>
</dbReference>
<dbReference type="PANTHER" id="PTHR21666:SF289">
    <property type="entry name" value="L-ALA--D-GLU ENDOPEPTIDASE"/>
    <property type="match status" value="1"/>
</dbReference>
<name>A0A0G0MYB8_9BACT</name>
<feature type="domain" description="M23ase beta-sheet core" evidence="2">
    <location>
        <begin position="59"/>
        <end position="153"/>
    </location>
</feature>
<sequence length="177" mass="19137">MIVIFLSGYYPVIAFPPARHSRALAEGFEQKQEITAQSFPLPLSLPHQGYLSTKFSKWHPGIDIAVSLGTDIHPITSGTVEAVNHGFWGLGNTVTVTHPNGFKSTYGHMGKILVKAGQEVTSENVLGKVGVSGFTSGPHTHLEIQKDGKFVSPQDLLPEIPLLRDNFTFNRSDAGGS</sequence>
<dbReference type="PANTHER" id="PTHR21666">
    <property type="entry name" value="PEPTIDASE-RELATED"/>
    <property type="match status" value="1"/>
</dbReference>
<dbReference type="Gene3D" id="2.70.70.10">
    <property type="entry name" value="Glucose Permease (Domain IIA)"/>
    <property type="match status" value="1"/>
</dbReference>
<evidence type="ECO:0000313" key="3">
    <source>
        <dbReference type="EMBL" id="KKQ78599.1"/>
    </source>
</evidence>
<dbReference type="InterPro" id="IPR016047">
    <property type="entry name" value="M23ase_b-sheet_dom"/>
</dbReference>